<evidence type="ECO:0000313" key="4">
    <source>
        <dbReference type="EMBL" id="SCL54487.1"/>
    </source>
</evidence>
<dbReference type="InterPro" id="IPR009100">
    <property type="entry name" value="AcylCoA_DH/oxidase_NM_dom_sf"/>
</dbReference>
<dbReference type="InterPro" id="IPR036250">
    <property type="entry name" value="AcylCo_DH-like_C"/>
</dbReference>
<keyword evidence="5" id="KW-1185">Reference proteome</keyword>
<accession>A0A1C6UKA5</accession>
<reference evidence="4 5" key="1">
    <citation type="submission" date="2016-06" db="EMBL/GenBank/DDBJ databases">
        <authorList>
            <person name="Kjaerup R.B."/>
            <person name="Dalgaard T.S."/>
            <person name="Juul-Madsen H.R."/>
        </authorList>
    </citation>
    <scope>NUCLEOTIDE SEQUENCE [LARGE SCALE GENOMIC DNA]</scope>
    <source>
        <strain evidence="4 5">DSM 45577</strain>
    </source>
</reference>
<evidence type="ECO:0000256" key="1">
    <source>
        <dbReference type="ARBA" id="ARBA00022630"/>
    </source>
</evidence>
<keyword evidence="1" id="KW-0285">Flavoprotein</keyword>
<dbReference type="RefSeq" id="WP_091437014.1">
    <property type="nucleotide sequence ID" value="NZ_BMMJ01000009.1"/>
</dbReference>
<name>A0A1C6UKA5_9ACTN</name>
<dbReference type="OrthoDB" id="2986495at2"/>
<dbReference type="Gene3D" id="2.40.110.10">
    <property type="entry name" value="Butyryl-CoA Dehydrogenase, subunit A, domain 2"/>
    <property type="match status" value="1"/>
</dbReference>
<gene>
    <name evidence="4" type="ORF">GA0070617_2679</name>
</gene>
<dbReference type="Proteomes" id="UP000198937">
    <property type="component" value="Unassembled WGS sequence"/>
</dbReference>
<proteinExistence type="predicted"/>
<evidence type="ECO:0000256" key="3">
    <source>
        <dbReference type="ARBA" id="ARBA00023002"/>
    </source>
</evidence>
<keyword evidence="2" id="KW-0274">FAD</keyword>
<protein>
    <submittedName>
        <fullName evidence="4">Acyl-CoA dehydrogenase</fullName>
    </submittedName>
</protein>
<dbReference type="InterPro" id="IPR046373">
    <property type="entry name" value="Acyl-CoA_Oxase/DH_mid-dom_sf"/>
</dbReference>
<dbReference type="GO" id="GO:0003995">
    <property type="term" value="F:acyl-CoA dehydrogenase activity"/>
    <property type="evidence" value="ECO:0007669"/>
    <property type="project" value="TreeGrafter"/>
</dbReference>
<dbReference type="PANTHER" id="PTHR43884:SF20">
    <property type="entry name" value="ACYL-COA DEHYDROGENASE FADE28"/>
    <property type="match status" value="1"/>
</dbReference>
<dbReference type="InterPro" id="IPR037069">
    <property type="entry name" value="AcylCoA_DH/ox_N_sf"/>
</dbReference>
<organism evidence="4 5">
    <name type="scientific">Micromonospora yangpuensis</name>
    <dbReference type="NCBI Taxonomy" id="683228"/>
    <lineage>
        <taxon>Bacteria</taxon>
        <taxon>Bacillati</taxon>
        <taxon>Actinomycetota</taxon>
        <taxon>Actinomycetes</taxon>
        <taxon>Micromonosporales</taxon>
        <taxon>Micromonosporaceae</taxon>
        <taxon>Micromonospora</taxon>
    </lineage>
</organism>
<keyword evidence="3" id="KW-0560">Oxidoreductase</keyword>
<dbReference type="SUPFAM" id="SSF47203">
    <property type="entry name" value="Acyl-CoA dehydrogenase C-terminal domain-like"/>
    <property type="match status" value="1"/>
</dbReference>
<dbReference type="Gene3D" id="1.10.540.10">
    <property type="entry name" value="Acyl-CoA dehydrogenase/oxidase, N-terminal domain"/>
    <property type="match status" value="1"/>
</dbReference>
<dbReference type="EMBL" id="FMIA01000002">
    <property type="protein sequence ID" value="SCL54487.1"/>
    <property type="molecule type" value="Genomic_DNA"/>
</dbReference>
<evidence type="ECO:0000256" key="2">
    <source>
        <dbReference type="ARBA" id="ARBA00022827"/>
    </source>
</evidence>
<sequence>MRSLDVARTTCERYHPGLCAALATTPLAVHESTKSNSIRTYREHDGAGLLVPTAHGGAGAGPLDAVRVIRAVSSYAPSLGAAVTMHHFTAAMLFTLAESTGRLTPQQVALLGRVAPEGLLMASGWAEGRPNANILTPAVTARPAPDGGYLVSGTKKPCSLSGSMDLLTASIAVPDADGGSNLAVLLIPADSPGIEVTPFWSTFVLPAAESDEIRLTDVHVPEELVIRTVPEDPQRLDDLQTAGFVWFEMMITSVYLGAASALVARVVDGRRGSVTDRAAAAIDLESAIAGVEGVARAVADGVDGDEAVAMVLNARYAAQQAIGRAVDLAVELLGGLAFITSHDVAYLAAASRPLAFHPPSRTSAAQPLLDYYTGQPLVLA</sequence>
<dbReference type="PANTHER" id="PTHR43884">
    <property type="entry name" value="ACYL-COA DEHYDROGENASE"/>
    <property type="match status" value="1"/>
</dbReference>
<dbReference type="SUPFAM" id="SSF56645">
    <property type="entry name" value="Acyl-CoA dehydrogenase NM domain-like"/>
    <property type="match status" value="1"/>
</dbReference>
<dbReference type="STRING" id="683228.GA0070617_2679"/>
<evidence type="ECO:0000313" key="5">
    <source>
        <dbReference type="Proteomes" id="UP000198937"/>
    </source>
</evidence>
<dbReference type="GO" id="GO:0050660">
    <property type="term" value="F:flavin adenine dinucleotide binding"/>
    <property type="evidence" value="ECO:0007669"/>
    <property type="project" value="InterPro"/>
</dbReference>
<dbReference type="AlphaFoldDB" id="A0A1C6UKA5"/>